<proteinExistence type="predicted"/>
<evidence type="ECO:0000313" key="1">
    <source>
        <dbReference type="EMBL" id="TYO60965.1"/>
    </source>
</evidence>
<dbReference type="EMBL" id="VSTH01000234">
    <property type="protein sequence ID" value="TYO60965.1"/>
    <property type="molecule type" value="Genomic_DNA"/>
</dbReference>
<dbReference type="RefSeq" id="WP_148745696.1">
    <property type="nucleotide sequence ID" value="NZ_VSTH01000234.1"/>
</dbReference>
<evidence type="ECO:0000313" key="2">
    <source>
        <dbReference type="Proteomes" id="UP000324797"/>
    </source>
</evidence>
<keyword evidence="1" id="KW-0808">Transferase</keyword>
<dbReference type="InterPro" id="IPR039498">
    <property type="entry name" value="NTP_transf_5"/>
</dbReference>
<keyword evidence="2" id="KW-1185">Reference proteome</keyword>
<organism evidence="1 2">
    <name type="scientific">Bradyrhizobium hipponense</name>
    <dbReference type="NCBI Taxonomy" id="2605638"/>
    <lineage>
        <taxon>Bacteria</taxon>
        <taxon>Pseudomonadati</taxon>
        <taxon>Pseudomonadota</taxon>
        <taxon>Alphaproteobacteria</taxon>
        <taxon>Hyphomicrobiales</taxon>
        <taxon>Nitrobacteraceae</taxon>
        <taxon>Bradyrhizobium</taxon>
    </lineage>
</organism>
<dbReference type="AlphaFoldDB" id="A0A5S4YCI1"/>
<sequence length="359" mass="39971">MARHSAALTSLCNCLRGLPPVEVEWTSVIGLANQTLTTPALIDFVDQFASVLPEDVCTYVRQIYRRNVLRNERLAGQLEEAVIAMNGQGVTPVLLKGAAMLATAPVERRGVRLMSDLDIMVMPDEAERAVAALDAIGYNIHDQARPESRKWYVELSRSQDVGTIDLHRAAPGPAHFYAGPGHALKHCVPALLGRGSVYVPTPAYRALMLIIHDQFQDYGYWLGELDLRHLVELRDLNNSVEGLDWQELASHVSGELMKNAVETQLLALAALLGVEIPRSMRSRLIPRLQFMRQLIQARFPGTRVPFLAMTVLDLRNYRREATSGYTQTGMRRPGSWSVPRTDTLQFLLRAATAVRVGKV</sequence>
<gene>
    <name evidence="1" type="ORF">FXV83_40925</name>
</gene>
<name>A0A5S4YCI1_9BRAD</name>
<comment type="caution">
    <text evidence="1">The sequence shown here is derived from an EMBL/GenBank/DDBJ whole genome shotgun (WGS) entry which is preliminary data.</text>
</comment>
<accession>A0A5S4YCI1</accession>
<dbReference type="Proteomes" id="UP000324797">
    <property type="component" value="Unassembled WGS sequence"/>
</dbReference>
<reference evidence="1 2" key="1">
    <citation type="submission" date="2019-08" db="EMBL/GenBank/DDBJ databases">
        <title>Bradyrhizobium hipponensis sp. nov., a rhizobium isolated from a Lupinus angustifolius root nodule in Tunisia.</title>
        <authorList>
            <person name="Off K."/>
            <person name="Rejili M."/>
            <person name="Mars M."/>
            <person name="Brachmann A."/>
            <person name="Marin M."/>
        </authorList>
    </citation>
    <scope>NUCLEOTIDE SEQUENCE [LARGE SCALE GENOMIC DNA]</scope>
    <source>
        <strain evidence="2">aSej3</strain>
    </source>
</reference>
<dbReference type="Pfam" id="PF14907">
    <property type="entry name" value="NTP_transf_5"/>
    <property type="match status" value="1"/>
</dbReference>
<dbReference type="GO" id="GO:0016740">
    <property type="term" value="F:transferase activity"/>
    <property type="evidence" value="ECO:0007669"/>
    <property type="project" value="UniProtKB-KW"/>
</dbReference>
<protein>
    <submittedName>
        <fullName evidence="1">Nucleotidyltransferase family protein</fullName>
    </submittedName>
</protein>